<dbReference type="InterPro" id="IPR001245">
    <property type="entry name" value="Ser-Thr/Tyr_kinase_cat_dom"/>
</dbReference>
<keyword evidence="3 7" id="KW-0418">Kinase</keyword>
<dbReference type="SMART" id="SM00220">
    <property type="entry name" value="S_TKc"/>
    <property type="match status" value="1"/>
</dbReference>
<evidence type="ECO:0000256" key="2">
    <source>
        <dbReference type="ARBA" id="ARBA00022741"/>
    </source>
</evidence>
<evidence type="ECO:0000256" key="3">
    <source>
        <dbReference type="ARBA" id="ARBA00022777"/>
    </source>
</evidence>
<feature type="region of interest" description="Disordered" evidence="5">
    <location>
        <begin position="696"/>
        <end position="722"/>
    </location>
</feature>
<dbReference type="PANTHER" id="PTHR44329">
    <property type="entry name" value="SERINE/THREONINE-PROTEIN KINASE TNNI3K-RELATED"/>
    <property type="match status" value="1"/>
</dbReference>
<keyword evidence="8" id="KW-1185">Reference proteome</keyword>
<keyword evidence="7" id="KW-0675">Receptor</keyword>
<dbReference type="Gene3D" id="1.10.510.10">
    <property type="entry name" value="Transferase(Phosphotransferase) domain 1"/>
    <property type="match status" value="1"/>
</dbReference>
<dbReference type="InterPro" id="IPR011009">
    <property type="entry name" value="Kinase-like_dom_sf"/>
</dbReference>
<dbReference type="EC" id="2.7.11.1" evidence="7"/>
<comment type="caution">
    <text evidence="7">The sequence shown here is derived from an EMBL/GenBank/DDBJ whole genome shotgun (WGS) entry which is preliminary data.</text>
</comment>
<dbReference type="InterPro" id="IPR051681">
    <property type="entry name" value="Ser/Thr_Kinases-Pseudokinases"/>
</dbReference>
<evidence type="ECO:0000313" key="8">
    <source>
        <dbReference type="Proteomes" id="UP001465976"/>
    </source>
</evidence>
<dbReference type="PROSITE" id="PS50011">
    <property type="entry name" value="PROTEIN_KINASE_DOM"/>
    <property type="match status" value="1"/>
</dbReference>
<protein>
    <submittedName>
        <fullName evidence="7">Receptor-interacting serine/threonine-protein kinase 1</fullName>
        <ecNumber evidence="7">2.7.11.1</ecNumber>
    </submittedName>
</protein>
<name>A0ABR3F5N2_9AGAR</name>
<dbReference type="EMBL" id="JBAHYK010000916">
    <property type="protein sequence ID" value="KAL0570532.1"/>
    <property type="molecule type" value="Genomic_DNA"/>
</dbReference>
<dbReference type="Proteomes" id="UP001465976">
    <property type="component" value="Unassembled WGS sequence"/>
</dbReference>
<organism evidence="7 8">
    <name type="scientific">Marasmius crinis-equi</name>
    <dbReference type="NCBI Taxonomy" id="585013"/>
    <lineage>
        <taxon>Eukaryota</taxon>
        <taxon>Fungi</taxon>
        <taxon>Dikarya</taxon>
        <taxon>Basidiomycota</taxon>
        <taxon>Agaricomycotina</taxon>
        <taxon>Agaricomycetes</taxon>
        <taxon>Agaricomycetidae</taxon>
        <taxon>Agaricales</taxon>
        <taxon>Marasmiineae</taxon>
        <taxon>Marasmiaceae</taxon>
        <taxon>Marasmius</taxon>
    </lineage>
</organism>
<evidence type="ECO:0000256" key="1">
    <source>
        <dbReference type="ARBA" id="ARBA00022679"/>
    </source>
</evidence>
<keyword evidence="2" id="KW-0547">Nucleotide-binding</keyword>
<keyword evidence="1 7" id="KW-0808">Transferase</keyword>
<evidence type="ECO:0000313" key="7">
    <source>
        <dbReference type="EMBL" id="KAL0570532.1"/>
    </source>
</evidence>
<gene>
    <name evidence="7" type="primary">RIPK1_2</name>
    <name evidence="7" type="ORF">V5O48_011426</name>
</gene>
<dbReference type="PRINTS" id="PR00109">
    <property type="entry name" value="TYRKINASE"/>
</dbReference>
<dbReference type="PROSITE" id="PS00108">
    <property type="entry name" value="PROTEIN_KINASE_ST"/>
    <property type="match status" value="1"/>
</dbReference>
<feature type="region of interest" description="Disordered" evidence="5">
    <location>
        <begin position="519"/>
        <end position="594"/>
    </location>
</feature>
<evidence type="ECO:0000259" key="6">
    <source>
        <dbReference type="PROSITE" id="PS50011"/>
    </source>
</evidence>
<feature type="region of interest" description="Disordered" evidence="5">
    <location>
        <begin position="435"/>
        <end position="487"/>
    </location>
</feature>
<feature type="region of interest" description="Disordered" evidence="5">
    <location>
        <begin position="640"/>
        <end position="663"/>
    </location>
</feature>
<dbReference type="PANTHER" id="PTHR44329:SF288">
    <property type="entry name" value="MITOGEN-ACTIVATED PROTEIN KINASE KINASE KINASE 20"/>
    <property type="match status" value="1"/>
</dbReference>
<keyword evidence="4" id="KW-0067">ATP-binding</keyword>
<dbReference type="SUPFAM" id="SSF56112">
    <property type="entry name" value="Protein kinase-like (PK-like)"/>
    <property type="match status" value="1"/>
</dbReference>
<dbReference type="Pfam" id="PF07714">
    <property type="entry name" value="PK_Tyr_Ser-Thr"/>
    <property type="match status" value="1"/>
</dbReference>
<accession>A0ABR3F5N2</accession>
<proteinExistence type="predicted"/>
<feature type="domain" description="Protein kinase" evidence="6">
    <location>
        <begin position="95"/>
        <end position="359"/>
    </location>
</feature>
<dbReference type="InterPro" id="IPR008271">
    <property type="entry name" value="Ser/Thr_kinase_AS"/>
</dbReference>
<dbReference type="InterPro" id="IPR000719">
    <property type="entry name" value="Prot_kinase_dom"/>
</dbReference>
<evidence type="ECO:0000256" key="4">
    <source>
        <dbReference type="ARBA" id="ARBA00022840"/>
    </source>
</evidence>
<sequence>MNFSRLYSSFRVRSTDDLDSILRMVEDMLSDEQRCKKLLEVKGDDAQKCLDTLQLLANEPNIAPNVRSSMLKMMLHLSKRSGLCPNCLNIKNVKKVGAFPVGGGGFGDVWKGKIGEQLVCLKVVKVYLRSDVAHLVKEYMREAIVWQQLKHPNLLPFVGMYYLDKTQEQLCLVSPWMERGDLLRYLKETPRKQVDHQALVYDVAAGLSYLHERKIAHGDLKSVNILVTPDERACIGDFGLSRVADSHGFRLSTSTSSQVKGTIRWLAPELLEPPCHLSTRSDIYAYACVCYEILTGNAPFHELLDGAVIVAVLVHKKHPTRPKNIAELTDAMWEVMVSCWMHEAGLRPNAEDILLHVGRLKSMKTGVPVGLYPAPDQKSINLMQIRKNVKYPSVDTTVLVRLLQEQTQMAPSPYPSPSISTPSVLSREKGPELLTKPLPSLPPYIPVQPGSSGKPESIKFNNRDVLHNDSWQVDPGPPINSQANASGPLLSSMLASNKDLATSHEQYEDLEKLLRERKAEERQQDVGERQERYKVPQQSHSEEVSLSSSRPHPPLHDPPANPIAGGTSPSPVGEPQAPSLIATASQSPFPSPLMPPPPLSIPIIKGYDPNWLMPIQPAPLGPRGPEIRSQYSVNNRISLVTSPDSDDDNGWEEGYQPSKKALGKRRAVDSDFDDQENLHHQTHQFNGSMYLEENGSQDQFSIDDHTEEDGSGSDKERMPGYGGHHYVQFVYDAVAERTKQRLKAGSISAGLDV</sequence>
<dbReference type="GO" id="GO:0004674">
    <property type="term" value="F:protein serine/threonine kinase activity"/>
    <property type="evidence" value="ECO:0007669"/>
    <property type="project" value="UniProtKB-EC"/>
</dbReference>
<feature type="compositionally biased region" description="Basic and acidic residues" evidence="5">
    <location>
        <begin position="519"/>
        <end position="534"/>
    </location>
</feature>
<reference evidence="7 8" key="1">
    <citation type="submission" date="2024-02" db="EMBL/GenBank/DDBJ databases">
        <title>A draft genome for the cacao thread blight pathogen Marasmius crinis-equi.</title>
        <authorList>
            <person name="Cohen S.P."/>
            <person name="Baruah I.K."/>
            <person name="Amoako-Attah I."/>
            <person name="Bukari Y."/>
            <person name="Meinhardt L.W."/>
            <person name="Bailey B.A."/>
        </authorList>
    </citation>
    <scope>NUCLEOTIDE SEQUENCE [LARGE SCALE GENOMIC DNA]</scope>
    <source>
        <strain evidence="7 8">GH-76</strain>
    </source>
</reference>
<evidence type="ECO:0000256" key="5">
    <source>
        <dbReference type="SAM" id="MobiDB-lite"/>
    </source>
</evidence>